<proteinExistence type="predicted"/>
<feature type="transmembrane region" description="Helical" evidence="4">
    <location>
        <begin position="89"/>
        <end position="106"/>
    </location>
</feature>
<evidence type="ECO:0000313" key="6">
    <source>
        <dbReference type="EMBL" id="MCH5599831.1"/>
    </source>
</evidence>
<evidence type="ECO:0000256" key="1">
    <source>
        <dbReference type="ARBA" id="ARBA00022692"/>
    </source>
</evidence>
<dbReference type="PROSITE" id="PS50850">
    <property type="entry name" value="MFS"/>
    <property type="match status" value="1"/>
</dbReference>
<dbReference type="Pfam" id="PF07690">
    <property type="entry name" value="MFS_1"/>
    <property type="match status" value="1"/>
</dbReference>
<dbReference type="Proteomes" id="UP001202248">
    <property type="component" value="Unassembled WGS sequence"/>
</dbReference>
<dbReference type="SUPFAM" id="SSF103473">
    <property type="entry name" value="MFS general substrate transporter"/>
    <property type="match status" value="1"/>
</dbReference>
<organism evidence="6 7">
    <name type="scientific">Niabella ginsengisoli</name>
    <dbReference type="NCBI Taxonomy" id="522298"/>
    <lineage>
        <taxon>Bacteria</taxon>
        <taxon>Pseudomonadati</taxon>
        <taxon>Bacteroidota</taxon>
        <taxon>Chitinophagia</taxon>
        <taxon>Chitinophagales</taxon>
        <taxon>Chitinophagaceae</taxon>
        <taxon>Niabella</taxon>
    </lineage>
</organism>
<evidence type="ECO:0000256" key="3">
    <source>
        <dbReference type="ARBA" id="ARBA00023136"/>
    </source>
</evidence>
<comment type="caution">
    <text evidence="6">The sequence shown here is derived from an EMBL/GenBank/DDBJ whole genome shotgun (WGS) entry which is preliminary data.</text>
</comment>
<evidence type="ECO:0000256" key="4">
    <source>
        <dbReference type="SAM" id="Phobius"/>
    </source>
</evidence>
<reference evidence="6 7" key="1">
    <citation type="submission" date="2022-02" db="EMBL/GenBank/DDBJ databases">
        <authorList>
            <person name="Min J."/>
        </authorList>
    </citation>
    <scope>NUCLEOTIDE SEQUENCE [LARGE SCALE GENOMIC DNA]</scope>
    <source>
        <strain evidence="6 7">GR10-1</strain>
    </source>
</reference>
<evidence type="ECO:0000313" key="7">
    <source>
        <dbReference type="Proteomes" id="UP001202248"/>
    </source>
</evidence>
<dbReference type="RefSeq" id="WP_240831859.1">
    <property type="nucleotide sequence ID" value="NZ_JAKWBL010000004.1"/>
</dbReference>
<keyword evidence="1 4" id="KW-0812">Transmembrane</keyword>
<dbReference type="EMBL" id="JAKWBL010000004">
    <property type="protein sequence ID" value="MCH5599831.1"/>
    <property type="molecule type" value="Genomic_DNA"/>
</dbReference>
<feature type="transmembrane region" description="Helical" evidence="4">
    <location>
        <begin position="51"/>
        <end position="68"/>
    </location>
</feature>
<dbReference type="Gene3D" id="1.20.1250.20">
    <property type="entry name" value="MFS general substrate transporter like domains"/>
    <property type="match status" value="1"/>
</dbReference>
<dbReference type="InterPro" id="IPR036259">
    <property type="entry name" value="MFS_trans_sf"/>
</dbReference>
<evidence type="ECO:0000256" key="2">
    <source>
        <dbReference type="ARBA" id="ARBA00022989"/>
    </source>
</evidence>
<name>A0ABS9SNH5_9BACT</name>
<keyword evidence="2 4" id="KW-1133">Transmembrane helix</keyword>
<feature type="domain" description="Major facilitator superfamily (MFS) profile" evidence="5">
    <location>
        <begin position="1"/>
        <end position="145"/>
    </location>
</feature>
<dbReference type="InterPro" id="IPR020846">
    <property type="entry name" value="MFS_dom"/>
</dbReference>
<feature type="transmembrane region" description="Helical" evidence="4">
    <location>
        <begin position="118"/>
        <end position="136"/>
    </location>
</feature>
<keyword evidence="3 4" id="KW-0472">Membrane</keyword>
<evidence type="ECO:0000259" key="5">
    <source>
        <dbReference type="PROSITE" id="PS50850"/>
    </source>
</evidence>
<keyword evidence="7" id="KW-1185">Reference proteome</keyword>
<protein>
    <submittedName>
        <fullName evidence="6">MFS transporter</fullName>
    </submittedName>
</protein>
<accession>A0ABS9SNH5</accession>
<dbReference type="InterPro" id="IPR011701">
    <property type="entry name" value="MFS"/>
</dbReference>
<sequence length="145" mass="15836">MLFICRCHYGGIISDKWVQRNIKARIYTSAIGVFLTIPAILILGFGSTTTVLVLAAVLFGIGFGMFDANNMPILCQFVPPRYRATGYGLMNMTGVFFGAFITSFLGRSTDAGNLGRDFALMSGVVLVMLIVQLVVLKPQTQDLEQ</sequence>
<gene>
    <name evidence="6" type="ORF">MKP09_18885</name>
</gene>